<gene>
    <name evidence="6" type="primary">LOC115045104</name>
</gene>
<organism evidence="6 7">
    <name type="scientific">Echeneis naucrates</name>
    <name type="common">Live sharksucker</name>
    <dbReference type="NCBI Taxonomy" id="173247"/>
    <lineage>
        <taxon>Eukaryota</taxon>
        <taxon>Metazoa</taxon>
        <taxon>Chordata</taxon>
        <taxon>Craniata</taxon>
        <taxon>Vertebrata</taxon>
        <taxon>Euteleostomi</taxon>
        <taxon>Actinopterygii</taxon>
        <taxon>Neopterygii</taxon>
        <taxon>Teleostei</taxon>
        <taxon>Neoteleostei</taxon>
        <taxon>Acanthomorphata</taxon>
        <taxon>Carangaria</taxon>
        <taxon>Carangiformes</taxon>
        <taxon>Echeneidae</taxon>
        <taxon>Echeneis</taxon>
    </lineage>
</organism>
<feature type="domain" description="CDCP1 second and fifth CUB" evidence="5">
    <location>
        <begin position="75"/>
        <end position="174"/>
    </location>
</feature>
<dbReference type="PANTHER" id="PTHR14477:SF1">
    <property type="entry name" value="CUB DOMAIN-CONTAINING PROTEIN 1"/>
    <property type="match status" value="1"/>
</dbReference>
<dbReference type="Pfam" id="PF23668">
    <property type="entry name" value="CUB_CDCP1_2"/>
    <property type="match status" value="2"/>
</dbReference>
<evidence type="ECO:0000259" key="3">
    <source>
        <dbReference type="Pfam" id="PF23665"/>
    </source>
</evidence>
<feature type="region of interest" description="Disordered" evidence="1">
    <location>
        <begin position="679"/>
        <end position="703"/>
    </location>
</feature>
<accession>A0A665UY58</accession>
<evidence type="ECO:0000259" key="4">
    <source>
        <dbReference type="Pfam" id="PF23667"/>
    </source>
</evidence>
<dbReference type="InParanoid" id="A0A665UY58"/>
<dbReference type="Ensembl" id="ENSENLT00000024787.1">
    <property type="protein sequence ID" value="ENSENLP00000024002.1"/>
    <property type="gene ID" value="ENSENLG00000010870.1"/>
</dbReference>
<name>A0A665UY58_ECHNA</name>
<keyword evidence="2" id="KW-0472">Membrane</keyword>
<reference evidence="6" key="3">
    <citation type="submission" date="2025-09" db="UniProtKB">
        <authorList>
            <consortium name="Ensembl"/>
        </authorList>
    </citation>
    <scope>IDENTIFICATION</scope>
</reference>
<feature type="domain" description="CDCP1 third and sixth CUB" evidence="3">
    <location>
        <begin position="187"/>
        <end position="283"/>
    </location>
</feature>
<dbReference type="InterPro" id="IPR056266">
    <property type="entry name" value="CDCP1_CUB_3rd_6th"/>
</dbReference>
<reference evidence="6" key="1">
    <citation type="submission" date="2021-04" db="EMBL/GenBank/DDBJ databases">
        <authorList>
            <consortium name="Wellcome Sanger Institute Data Sharing"/>
        </authorList>
    </citation>
    <scope>NUCLEOTIDE SEQUENCE [LARGE SCALE GENOMIC DNA]</scope>
</reference>
<dbReference type="PANTHER" id="PTHR14477">
    <property type="entry name" value="CUB DOMAIN-CONTAINING PROTEIN 1"/>
    <property type="match status" value="1"/>
</dbReference>
<evidence type="ECO:0000313" key="7">
    <source>
        <dbReference type="Proteomes" id="UP000472264"/>
    </source>
</evidence>
<dbReference type="Pfam" id="PF23665">
    <property type="entry name" value="CDCP1_CUB_6"/>
    <property type="match status" value="2"/>
</dbReference>
<evidence type="ECO:0000313" key="6">
    <source>
        <dbReference type="Ensembl" id="ENSENLP00000024002.1"/>
    </source>
</evidence>
<evidence type="ECO:0000256" key="2">
    <source>
        <dbReference type="SAM" id="Phobius"/>
    </source>
</evidence>
<dbReference type="InterPro" id="IPR056269">
    <property type="entry name" value="CUB_CDCP1_2nd_5th"/>
</dbReference>
<feature type="transmembrane region" description="Helical" evidence="2">
    <location>
        <begin position="588"/>
        <end position="615"/>
    </location>
</feature>
<evidence type="ECO:0000259" key="5">
    <source>
        <dbReference type="Pfam" id="PF23668"/>
    </source>
</evidence>
<reference evidence="6" key="2">
    <citation type="submission" date="2025-08" db="UniProtKB">
        <authorList>
            <consortium name="Ensembl"/>
        </authorList>
    </citation>
    <scope>IDENTIFICATION</scope>
</reference>
<dbReference type="InterPro" id="IPR038811">
    <property type="entry name" value="CDCP1"/>
</dbReference>
<dbReference type="InterPro" id="IPR056268">
    <property type="entry name" value="CUB_CDCP1_1st"/>
</dbReference>
<keyword evidence="2" id="KW-1133">Transmembrane helix</keyword>
<sequence>MSAEAQKLTVKPDRGTTFSISDTQGRGCKVCSGNECDTSLLLKGDTSVSLDFQCSKPQDVFTVEINRSIGKSYGSLPLMSFNRKFTWNLKASAANAVKIDFSKTGLRQIDPSERCPDRHSYTLWAIQTTGIVTVGKYCTGGPVISAQLLKLGSFSLDIPAGQQLQNGMFDVSAGEEIKSLAKVSLKLPKGSSYADLLSPNYPDSFPDDDVMEWHFEVPNEHKTDIQFLNLTQPSCQKKEAAMEYQMEGKWKWASVLQLQEEQPLRKRGNFTMILRNCEMDRSRAGSPGLSLSIRVSKLCKVDLGQVEDFAIYIEKLRPDSDCEMKMNSVTKEKIEVTSSSELSFLDCHSEDIRVTARRVIGKCLFRLTLPALPSCLPASLSSITWDLRPPTHGTVELTSPTGPLKQSLPGQPCNDSISIKVDEDEENTIGHFCPHGAIQKIQIHTNMTVTLSTMGMLSDSLLSLTHPERYIFTVSSKKDTPVLLATPGWPKGMKPYATVSWIVSVPEEMEAHVMFANLSQPKCSNRHTNIRVRRLSCLEEHYSRREDEEAESEIVVPGTFYLNMSNCMAEKGDFSVITKVTLRESENLLLAIILSVVAALLVVFVIVLVVVCVVIRKKKKKLSHQVSIYNPNGTIFLPGQTNFPKTREDNESHVYTTIEDTLVYTHLLRKGKEIGVYGESDQPCRGHTDSQKPLVSRDSGANT</sequence>
<dbReference type="Pfam" id="PF23667">
    <property type="entry name" value="CUB_CDCP1_1"/>
    <property type="match status" value="1"/>
</dbReference>
<proteinExistence type="predicted"/>
<feature type="domain" description="CDCP1 first CUB" evidence="4">
    <location>
        <begin position="7"/>
        <end position="69"/>
    </location>
</feature>
<keyword evidence="2" id="KW-0812">Transmembrane</keyword>
<feature type="domain" description="CDCP1 third and sixth CUB" evidence="3">
    <location>
        <begin position="468"/>
        <end position="581"/>
    </location>
</feature>
<protein>
    <submittedName>
        <fullName evidence="6">CUB domain containing protein 1a</fullName>
    </submittedName>
</protein>
<dbReference type="OMA" id="QFCPQGA"/>
<feature type="domain" description="CDCP1 second and fifth CUB" evidence="5">
    <location>
        <begin position="370"/>
        <end position="452"/>
    </location>
</feature>
<evidence type="ECO:0000256" key="1">
    <source>
        <dbReference type="SAM" id="MobiDB-lite"/>
    </source>
</evidence>
<dbReference type="Proteomes" id="UP000472264">
    <property type="component" value="Chromosome 6"/>
</dbReference>
<dbReference type="AlphaFoldDB" id="A0A665UY58"/>
<keyword evidence="7" id="KW-1185">Reference proteome</keyword>